<dbReference type="AlphaFoldDB" id="A0AAD8E964"/>
<reference evidence="1" key="2">
    <citation type="submission" date="2023-05" db="EMBL/GenBank/DDBJ databases">
        <authorList>
            <person name="Fouks B."/>
        </authorList>
    </citation>
    <scope>NUCLEOTIDE SEQUENCE</scope>
    <source>
        <strain evidence="1">Stay&amp;Tobe</strain>
        <tissue evidence="1">Testes</tissue>
    </source>
</reference>
<reference evidence="1" key="1">
    <citation type="journal article" date="2023" name="IScience">
        <title>Live-bearing cockroach genome reveals convergent evolutionary mechanisms linked to viviparity in insects and beyond.</title>
        <authorList>
            <person name="Fouks B."/>
            <person name="Harrison M.C."/>
            <person name="Mikhailova A.A."/>
            <person name="Marchal E."/>
            <person name="English S."/>
            <person name="Carruthers M."/>
            <person name="Jennings E.C."/>
            <person name="Chiamaka E.L."/>
            <person name="Frigard R.A."/>
            <person name="Pippel M."/>
            <person name="Attardo G.M."/>
            <person name="Benoit J.B."/>
            <person name="Bornberg-Bauer E."/>
            <person name="Tobe S.S."/>
        </authorList>
    </citation>
    <scope>NUCLEOTIDE SEQUENCE</scope>
    <source>
        <strain evidence="1">Stay&amp;Tobe</strain>
    </source>
</reference>
<evidence type="ECO:0000313" key="1">
    <source>
        <dbReference type="EMBL" id="KAJ9581292.1"/>
    </source>
</evidence>
<accession>A0AAD8E964</accession>
<name>A0AAD8E964_DIPPU</name>
<comment type="caution">
    <text evidence="1">The sequence shown here is derived from an EMBL/GenBank/DDBJ whole genome shotgun (WGS) entry which is preliminary data.</text>
</comment>
<feature type="non-terminal residue" evidence="1">
    <location>
        <position position="1"/>
    </location>
</feature>
<sequence length="185" mass="21089">DTSNNDVFGVSVIHEKATLSRQGCMDNTRLPLSIRRLHQDECRELKRRGLDNVMNTGGRVLRRDSEEKLKFTDIKNELMKRSNVSRPGKVVTISLMDNEVELIGSTIIEKDVSNLENKKFTVLSHIKANVNCQSEKESKQSVSTRSCPSLKIEKTDKNILTSSDLNSSIKCQNYKSKHMELFELF</sequence>
<gene>
    <name evidence="1" type="ORF">L9F63_023526</name>
</gene>
<dbReference type="Proteomes" id="UP001233999">
    <property type="component" value="Unassembled WGS sequence"/>
</dbReference>
<organism evidence="1 2">
    <name type="scientific">Diploptera punctata</name>
    <name type="common">Pacific beetle cockroach</name>
    <dbReference type="NCBI Taxonomy" id="6984"/>
    <lineage>
        <taxon>Eukaryota</taxon>
        <taxon>Metazoa</taxon>
        <taxon>Ecdysozoa</taxon>
        <taxon>Arthropoda</taxon>
        <taxon>Hexapoda</taxon>
        <taxon>Insecta</taxon>
        <taxon>Pterygota</taxon>
        <taxon>Neoptera</taxon>
        <taxon>Polyneoptera</taxon>
        <taxon>Dictyoptera</taxon>
        <taxon>Blattodea</taxon>
        <taxon>Blaberoidea</taxon>
        <taxon>Blaberidae</taxon>
        <taxon>Diplopterinae</taxon>
        <taxon>Diploptera</taxon>
    </lineage>
</organism>
<dbReference type="EMBL" id="JASPKZ010007958">
    <property type="protein sequence ID" value="KAJ9581292.1"/>
    <property type="molecule type" value="Genomic_DNA"/>
</dbReference>
<proteinExistence type="predicted"/>
<keyword evidence="2" id="KW-1185">Reference proteome</keyword>
<evidence type="ECO:0000313" key="2">
    <source>
        <dbReference type="Proteomes" id="UP001233999"/>
    </source>
</evidence>
<protein>
    <submittedName>
        <fullName evidence="1">Uncharacterized protein</fullName>
    </submittedName>
</protein>